<feature type="compositionally biased region" description="Pro residues" evidence="1">
    <location>
        <begin position="383"/>
        <end position="392"/>
    </location>
</feature>
<dbReference type="SUPFAM" id="SSF53474">
    <property type="entry name" value="alpha/beta-Hydrolases"/>
    <property type="match status" value="1"/>
</dbReference>
<feature type="compositionally biased region" description="Polar residues" evidence="1">
    <location>
        <begin position="159"/>
        <end position="175"/>
    </location>
</feature>
<feature type="compositionally biased region" description="Basic and acidic residues" evidence="1">
    <location>
        <begin position="459"/>
        <end position="485"/>
    </location>
</feature>
<dbReference type="EMBL" id="KZ805455">
    <property type="protein sequence ID" value="PVH96765.1"/>
    <property type="molecule type" value="Genomic_DNA"/>
</dbReference>
<feature type="region of interest" description="Disordered" evidence="1">
    <location>
        <begin position="154"/>
        <end position="175"/>
    </location>
</feature>
<keyword evidence="3" id="KW-1185">Reference proteome</keyword>
<sequence length="652" mass="73523">MSTRDPRSSSAQSLVPESTERDGRRRLLLIYIHGFQGDETSFRSFPAHVHNLVTITLGDSHVVHTKIYPKYQSRYAIEKARDDFSNWLAPHEDQWTDVILLSHSMGGLIAAEVALLFRHRIIGTIEFDVPFLGMHPGIVKAGLGSIFKPWPLPEEGTLEQGNSTGGKPSRMNTLFNPKPSDPNYNPSFHNDVHLPVRKGWENTLHWLNKHSNGIRQAGKSLVTTHLEFGGAMADFRSLKSRYVKIRSLEEDDEEIRRSAITDHPHPPRIRFVNYWTASLGRPKKPKSPQSPKSPPPATNSSVALAPVQEDISALASTSQLSLNTDQSSLRQISPRISVEQHNKGELVPSTPQEPPSATSPNLDSPVQNWSPNEEGENGRPQLPEIPPIPQEPPFVDLTEFPDRAQRRAAEKEHDQALKEYQNAVKARNKVINERDKIEEKWEKQKRKQEKRNAANATKQKKEEEKAEEKQAEEKGTEDKKTEETNHQSNQDDTGLEDDLDAVQLGDPQPSQSSNSPYGNYSFSKSIIMNQDDPREQHNTQSRPSYSDSSRSESVYSFGTVSTDTATPDPENPPKKKRIRKFCILPPKDANGTRDPTWIKVDMGEIDEVAAHTTLFFISDRYEQLVGDVGARIEDWVREADGMRAAREMEGLF</sequence>
<feature type="region of interest" description="Disordered" evidence="1">
    <location>
        <begin position="279"/>
        <end position="301"/>
    </location>
</feature>
<gene>
    <name evidence="2" type="ORF">DM02DRAFT_534573</name>
</gene>
<feature type="compositionally biased region" description="Polar residues" evidence="1">
    <location>
        <begin position="508"/>
        <end position="528"/>
    </location>
</feature>
<protein>
    <recommendedName>
        <fullName evidence="4">AB hydrolase-1 domain-containing protein</fullName>
    </recommendedName>
</protein>
<dbReference type="PANTHER" id="PTHR47842:SF3">
    <property type="entry name" value="DUF676 DOMAIN-CONTAINING PROTEIN"/>
    <property type="match status" value="1"/>
</dbReference>
<evidence type="ECO:0000313" key="3">
    <source>
        <dbReference type="Proteomes" id="UP000244855"/>
    </source>
</evidence>
<reference evidence="2 3" key="1">
    <citation type="journal article" date="2018" name="Sci. Rep.">
        <title>Comparative genomics provides insights into the lifestyle and reveals functional heterogeneity of dark septate endophytic fungi.</title>
        <authorList>
            <person name="Knapp D.G."/>
            <person name="Nemeth J.B."/>
            <person name="Barry K."/>
            <person name="Hainaut M."/>
            <person name="Henrissat B."/>
            <person name="Johnson J."/>
            <person name="Kuo A."/>
            <person name="Lim J.H.P."/>
            <person name="Lipzen A."/>
            <person name="Nolan M."/>
            <person name="Ohm R.A."/>
            <person name="Tamas L."/>
            <person name="Grigoriev I.V."/>
            <person name="Spatafora J.W."/>
            <person name="Nagy L.G."/>
            <person name="Kovacs G.M."/>
        </authorList>
    </citation>
    <scope>NUCLEOTIDE SEQUENCE [LARGE SCALE GENOMIC DNA]</scope>
    <source>
        <strain evidence="2 3">DSE2036</strain>
    </source>
</reference>
<name>A0A2V1DFF1_9PLEO</name>
<dbReference type="AlphaFoldDB" id="A0A2V1DFF1"/>
<feature type="compositionally biased region" description="Basic and acidic residues" evidence="1">
    <location>
        <begin position="430"/>
        <end position="442"/>
    </location>
</feature>
<organism evidence="2 3">
    <name type="scientific">Periconia macrospinosa</name>
    <dbReference type="NCBI Taxonomy" id="97972"/>
    <lineage>
        <taxon>Eukaryota</taxon>
        <taxon>Fungi</taxon>
        <taxon>Dikarya</taxon>
        <taxon>Ascomycota</taxon>
        <taxon>Pezizomycotina</taxon>
        <taxon>Dothideomycetes</taxon>
        <taxon>Pleosporomycetidae</taxon>
        <taxon>Pleosporales</taxon>
        <taxon>Massarineae</taxon>
        <taxon>Periconiaceae</taxon>
        <taxon>Periconia</taxon>
    </lineage>
</organism>
<proteinExistence type="predicted"/>
<feature type="compositionally biased region" description="Low complexity" evidence="1">
    <location>
        <begin position="541"/>
        <end position="556"/>
    </location>
</feature>
<accession>A0A2V1DFF1</accession>
<dbReference type="OrthoDB" id="3248508at2759"/>
<dbReference type="STRING" id="97972.A0A2V1DFF1"/>
<dbReference type="Proteomes" id="UP000244855">
    <property type="component" value="Unassembled WGS sequence"/>
</dbReference>
<feature type="compositionally biased region" description="Polar residues" evidence="1">
    <location>
        <begin position="355"/>
        <end position="371"/>
    </location>
</feature>
<dbReference type="Gene3D" id="3.40.50.1820">
    <property type="entry name" value="alpha/beta hydrolase"/>
    <property type="match status" value="1"/>
</dbReference>
<evidence type="ECO:0000256" key="1">
    <source>
        <dbReference type="SAM" id="MobiDB-lite"/>
    </source>
</evidence>
<evidence type="ECO:0000313" key="2">
    <source>
        <dbReference type="EMBL" id="PVH96765.1"/>
    </source>
</evidence>
<feature type="compositionally biased region" description="Polar residues" evidence="1">
    <location>
        <begin position="319"/>
        <end position="331"/>
    </location>
</feature>
<dbReference type="PANTHER" id="PTHR47842">
    <property type="entry name" value="EXPRESSED PROTEIN"/>
    <property type="match status" value="1"/>
</dbReference>
<evidence type="ECO:0008006" key="4">
    <source>
        <dbReference type="Google" id="ProtNLM"/>
    </source>
</evidence>
<feature type="compositionally biased region" description="Basic and acidic residues" evidence="1">
    <location>
        <begin position="400"/>
        <end position="417"/>
    </location>
</feature>
<dbReference type="InterPro" id="IPR029058">
    <property type="entry name" value="AB_hydrolase_fold"/>
</dbReference>
<feature type="region of interest" description="Disordered" evidence="1">
    <location>
        <begin position="319"/>
        <end position="577"/>
    </location>
</feature>